<accession>A0A8E2DKL3</accession>
<reference evidence="2 3" key="1">
    <citation type="submission" date="2016-07" db="EMBL/GenBank/DDBJ databases">
        <title>Draft genome of the white-rot fungus Obba rivulosa 3A-2.</title>
        <authorList>
            <consortium name="DOE Joint Genome Institute"/>
            <person name="Miettinen O."/>
            <person name="Riley R."/>
            <person name="Acob R."/>
            <person name="Barry K."/>
            <person name="Cullen D."/>
            <person name="De Vries R."/>
            <person name="Hainaut M."/>
            <person name="Hatakka A."/>
            <person name="Henrissat B."/>
            <person name="Hilden K."/>
            <person name="Kuo R."/>
            <person name="Labutti K."/>
            <person name="Lipzen A."/>
            <person name="Makela M.R."/>
            <person name="Sandor L."/>
            <person name="Spatafora J.W."/>
            <person name="Grigoriev I.V."/>
            <person name="Hibbett D.S."/>
        </authorList>
    </citation>
    <scope>NUCLEOTIDE SEQUENCE [LARGE SCALE GENOMIC DNA]</scope>
    <source>
        <strain evidence="2 3">3A-2</strain>
    </source>
</reference>
<dbReference type="InterPro" id="IPR050587">
    <property type="entry name" value="GNT1/Glycosyltrans_8"/>
</dbReference>
<dbReference type="OrthoDB" id="2014201at2759"/>
<keyword evidence="1" id="KW-1133">Transmembrane helix</keyword>
<feature type="transmembrane region" description="Helical" evidence="1">
    <location>
        <begin position="24"/>
        <end position="44"/>
    </location>
</feature>
<evidence type="ECO:0000256" key="1">
    <source>
        <dbReference type="SAM" id="Phobius"/>
    </source>
</evidence>
<dbReference type="Gene3D" id="3.90.550.10">
    <property type="entry name" value="Spore Coat Polysaccharide Biosynthesis Protein SpsA, Chain A"/>
    <property type="match status" value="1"/>
</dbReference>
<dbReference type="InterPro" id="IPR002495">
    <property type="entry name" value="Glyco_trans_8"/>
</dbReference>
<dbReference type="EMBL" id="KV722401">
    <property type="protein sequence ID" value="OCH90582.1"/>
    <property type="molecule type" value="Genomic_DNA"/>
</dbReference>
<dbReference type="SUPFAM" id="SSF53448">
    <property type="entry name" value="Nucleotide-diphospho-sugar transferases"/>
    <property type="match status" value="1"/>
</dbReference>
<dbReference type="GO" id="GO:0016757">
    <property type="term" value="F:glycosyltransferase activity"/>
    <property type="evidence" value="ECO:0007669"/>
    <property type="project" value="InterPro"/>
</dbReference>
<sequence>MFNRYRDHVPLWVDTSNKKRRFPWYWILLFVSAALNTALLYTSFSQPREEFTCPQQEPCPQQSCPEQSSEVTPLDNYQRLDVQPLLDDGSINHVLTLENAIVTTLYTDAYALAVATLGHSLNRVNTAARRIVLYLPEKVSASALCIATSSGFDAIPVSRIDPPQGVNERFLDQYTKLRLWTLDQHGIKSIVYLDADTLALRNFDELFSLPYTFAAVPDIFLDYRGFILNFNAGVLILRPSTVVFEDMLGKLSKADYPRHMAEQAFLNQYFAANAVRLPYVYNANLAVKQRKQSVWEDVWPQARIVHYTLVKPFLDDADWDLVVEINRMEEVVGSKMGRDNGLFDQELEAWAEAWRETRQIYGDAWITCERASGDSV</sequence>
<keyword evidence="3" id="KW-1185">Reference proteome</keyword>
<keyword evidence="1" id="KW-0472">Membrane</keyword>
<dbReference type="Pfam" id="PF01501">
    <property type="entry name" value="Glyco_transf_8"/>
    <property type="match status" value="1"/>
</dbReference>
<gene>
    <name evidence="2" type="ORF">OBBRIDRAFT_793134</name>
</gene>
<keyword evidence="2" id="KW-0808">Transferase</keyword>
<evidence type="ECO:0000313" key="3">
    <source>
        <dbReference type="Proteomes" id="UP000250043"/>
    </source>
</evidence>
<name>A0A8E2DKL3_9APHY</name>
<proteinExistence type="predicted"/>
<dbReference type="AlphaFoldDB" id="A0A8E2DKL3"/>
<dbReference type="PANTHER" id="PTHR11183">
    <property type="entry name" value="GLYCOGENIN SUBFAMILY MEMBER"/>
    <property type="match status" value="1"/>
</dbReference>
<dbReference type="InterPro" id="IPR029044">
    <property type="entry name" value="Nucleotide-diphossugar_trans"/>
</dbReference>
<protein>
    <submittedName>
        <fullName evidence="2">Nucleotide-diphospho-sugar transferase</fullName>
    </submittedName>
</protein>
<keyword evidence="1" id="KW-0812">Transmembrane</keyword>
<organism evidence="2 3">
    <name type="scientific">Obba rivulosa</name>
    <dbReference type="NCBI Taxonomy" id="1052685"/>
    <lineage>
        <taxon>Eukaryota</taxon>
        <taxon>Fungi</taxon>
        <taxon>Dikarya</taxon>
        <taxon>Basidiomycota</taxon>
        <taxon>Agaricomycotina</taxon>
        <taxon>Agaricomycetes</taxon>
        <taxon>Polyporales</taxon>
        <taxon>Gelatoporiaceae</taxon>
        <taxon>Obba</taxon>
    </lineage>
</organism>
<dbReference type="Proteomes" id="UP000250043">
    <property type="component" value="Unassembled WGS sequence"/>
</dbReference>
<evidence type="ECO:0000313" key="2">
    <source>
        <dbReference type="EMBL" id="OCH90582.1"/>
    </source>
</evidence>